<reference evidence="2 3" key="1">
    <citation type="submission" date="2016-07" db="EMBL/GenBank/DDBJ databases">
        <title>Pervasive Adenine N6-methylation of Active Genes in Fungi.</title>
        <authorList>
            <consortium name="DOE Joint Genome Institute"/>
            <person name="Mondo S.J."/>
            <person name="Dannebaum R.O."/>
            <person name="Kuo R.C."/>
            <person name="Labutti K."/>
            <person name="Haridas S."/>
            <person name="Kuo A."/>
            <person name="Salamov A."/>
            <person name="Ahrendt S.R."/>
            <person name="Lipzen A."/>
            <person name="Sullivan W."/>
            <person name="Andreopoulos W.B."/>
            <person name="Clum A."/>
            <person name="Lindquist E."/>
            <person name="Daum C."/>
            <person name="Ramamoorthy G.K."/>
            <person name="Gryganskyi A."/>
            <person name="Culley D."/>
            <person name="Magnuson J.K."/>
            <person name="James T.Y."/>
            <person name="O'Malley M.A."/>
            <person name="Stajich J.E."/>
            <person name="Spatafora J.W."/>
            <person name="Visel A."/>
            <person name="Grigoriev I.V."/>
        </authorList>
    </citation>
    <scope>NUCLEOTIDE SEQUENCE [LARGE SCALE GENOMIC DNA]</scope>
    <source>
        <strain evidence="2 3">PL171</strain>
    </source>
</reference>
<feature type="region of interest" description="Disordered" evidence="1">
    <location>
        <begin position="101"/>
        <end position="154"/>
    </location>
</feature>
<comment type="caution">
    <text evidence="2">The sequence shown here is derived from an EMBL/GenBank/DDBJ whole genome shotgun (WGS) entry which is preliminary data.</text>
</comment>
<dbReference type="EMBL" id="MCFL01000365">
    <property type="protein sequence ID" value="ORZ28065.1"/>
    <property type="molecule type" value="Genomic_DNA"/>
</dbReference>
<accession>A0A1Y2H0M0</accession>
<evidence type="ECO:0000313" key="3">
    <source>
        <dbReference type="Proteomes" id="UP000193411"/>
    </source>
</evidence>
<protein>
    <submittedName>
        <fullName evidence="2">Uncharacterized protein</fullName>
    </submittedName>
</protein>
<feature type="compositionally biased region" description="Basic and acidic residues" evidence="1">
    <location>
        <begin position="166"/>
        <end position="177"/>
    </location>
</feature>
<name>A0A1Y2H0M0_9FUNG</name>
<gene>
    <name evidence="2" type="ORF">BCR44DRAFT_1204157</name>
</gene>
<dbReference type="AlphaFoldDB" id="A0A1Y2H0M0"/>
<keyword evidence="3" id="KW-1185">Reference proteome</keyword>
<proteinExistence type="predicted"/>
<sequence>MVACADAQLQLLDQRPVLRRVVCSLGLPCVTVVSAAKECSRVSTWSKTGRKQAALLVMHEQRQMATSMTRGNERQIRNGRHLADKENNKRGIARERAVDKYEGQGVGGHSDTATTRHEGTSGILGGKDNERRGHGKSRGRRGDAKEEINNQQTCGQGVLKGEYLVKDGTETGRKSKNEVGGQMQRSWLPTPVL</sequence>
<organism evidence="2 3">
    <name type="scientific">Catenaria anguillulae PL171</name>
    <dbReference type="NCBI Taxonomy" id="765915"/>
    <lineage>
        <taxon>Eukaryota</taxon>
        <taxon>Fungi</taxon>
        <taxon>Fungi incertae sedis</taxon>
        <taxon>Blastocladiomycota</taxon>
        <taxon>Blastocladiomycetes</taxon>
        <taxon>Blastocladiales</taxon>
        <taxon>Catenariaceae</taxon>
        <taxon>Catenaria</taxon>
    </lineage>
</organism>
<evidence type="ECO:0000256" key="1">
    <source>
        <dbReference type="SAM" id="MobiDB-lite"/>
    </source>
</evidence>
<dbReference type="Proteomes" id="UP000193411">
    <property type="component" value="Unassembled WGS sequence"/>
</dbReference>
<evidence type="ECO:0000313" key="2">
    <source>
        <dbReference type="EMBL" id="ORZ28065.1"/>
    </source>
</evidence>
<feature type="region of interest" description="Disordered" evidence="1">
    <location>
        <begin position="166"/>
        <end position="193"/>
    </location>
</feature>